<sequence>MSPETKILIAFPENLKFDSMGRCPDPKPNDEIQRRTHLHLSTQSRSTSAPPATSSGGFNLTRPLDSVHSPTVSLISPCGGLMSTERTNLGESHMISFVPSESELSWTNPNAPLSDCPAPNLPSPSTLTFANANDVDDESRRNNPLSPIACSNLMNRSQSADRHQTRGMMQFSHSPSQIYDGTPFPSSPLIPSYQTSPVSQFMPPLLQPNTPRLCRIHPQSQTTHTHHFLHSSPTPLSNSDSVSSFSSELFQNPVQIETLLSKTPQLFQACSNLMKVLDEMEDELYPLLDAEFKRDNTKVTAIDIVPNMA</sequence>
<dbReference type="EMBL" id="JARBJD010000263">
    <property type="protein sequence ID" value="KAK2945367.1"/>
    <property type="molecule type" value="Genomic_DNA"/>
</dbReference>
<proteinExistence type="predicted"/>
<gene>
    <name evidence="2" type="ORF">BLNAU_19696</name>
</gene>
<comment type="caution">
    <text evidence="2">The sequence shown here is derived from an EMBL/GenBank/DDBJ whole genome shotgun (WGS) entry which is preliminary data.</text>
</comment>
<evidence type="ECO:0000313" key="2">
    <source>
        <dbReference type="EMBL" id="KAK2945367.1"/>
    </source>
</evidence>
<feature type="region of interest" description="Disordered" evidence="1">
    <location>
        <begin position="135"/>
        <end position="185"/>
    </location>
</feature>
<reference evidence="2 3" key="1">
    <citation type="journal article" date="2022" name="bioRxiv">
        <title>Genomics of Preaxostyla Flagellates Illuminates Evolutionary Transitions and the Path Towards Mitochondrial Loss.</title>
        <authorList>
            <person name="Novak L.V.F."/>
            <person name="Treitli S.C."/>
            <person name="Pyrih J."/>
            <person name="Halakuc P."/>
            <person name="Pipaliya S.V."/>
            <person name="Vacek V."/>
            <person name="Brzon O."/>
            <person name="Soukal P."/>
            <person name="Eme L."/>
            <person name="Dacks J.B."/>
            <person name="Karnkowska A."/>
            <person name="Elias M."/>
            <person name="Hampl V."/>
        </authorList>
    </citation>
    <scope>NUCLEOTIDE SEQUENCE [LARGE SCALE GENOMIC DNA]</scope>
    <source>
        <strain evidence="2">NAU3</strain>
        <tissue evidence="2">Gut</tissue>
    </source>
</reference>
<feature type="region of interest" description="Disordered" evidence="1">
    <location>
        <begin position="39"/>
        <end position="58"/>
    </location>
</feature>
<name>A0ABQ9X0Z5_9EUKA</name>
<dbReference type="Proteomes" id="UP001281761">
    <property type="component" value="Unassembled WGS sequence"/>
</dbReference>
<feature type="compositionally biased region" description="Low complexity" evidence="1">
    <location>
        <begin position="41"/>
        <end position="55"/>
    </location>
</feature>
<accession>A0ABQ9X0Z5</accession>
<protein>
    <submittedName>
        <fullName evidence="2">Uncharacterized protein</fullName>
    </submittedName>
</protein>
<evidence type="ECO:0000256" key="1">
    <source>
        <dbReference type="SAM" id="MobiDB-lite"/>
    </source>
</evidence>
<organism evidence="2 3">
    <name type="scientific">Blattamonas nauphoetae</name>
    <dbReference type="NCBI Taxonomy" id="2049346"/>
    <lineage>
        <taxon>Eukaryota</taxon>
        <taxon>Metamonada</taxon>
        <taxon>Preaxostyla</taxon>
        <taxon>Oxymonadida</taxon>
        <taxon>Blattamonas</taxon>
    </lineage>
</organism>
<keyword evidence="3" id="KW-1185">Reference proteome</keyword>
<evidence type="ECO:0000313" key="3">
    <source>
        <dbReference type="Proteomes" id="UP001281761"/>
    </source>
</evidence>